<organism evidence="3 4">
    <name type="scientific">Pangasianodon hypophthalmus</name>
    <name type="common">Striped catfish</name>
    <name type="synonym">Helicophagus hypophthalmus</name>
    <dbReference type="NCBI Taxonomy" id="310915"/>
    <lineage>
        <taxon>Eukaryota</taxon>
        <taxon>Metazoa</taxon>
        <taxon>Chordata</taxon>
        <taxon>Craniata</taxon>
        <taxon>Vertebrata</taxon>
        <taxon>Euteleostomi</taxon>
        <taxon>Actinopterygii</taxon>
        <taxon>Neopterygii</taxon>
        <taxon>Teleostei</taxon>
        <taxon>Ostariophysi</taxon>
        <taxon>Siluriformes</taxon>
        <taxon>Pangasiidae</taxon>
        <taxon>Pangasianodon</taxon>
    </lineage>
</organism>
<dbReference type="GO" id="GO:0030160">
    <property type="term" value="F:synaptic receptor adaptor activity"/>
    <property type="evidence" value="ECO:0007669"/>
    <property type="project" value="TreeGrafter"/>
</dbReference>
<feature type="domain" description="Talin N-terminal F0" evidence="2">
    <location>
        <begin position="58"/>
        <end position="126"/>
    </location>
</feature>
<feature type="non-terminal residue" evidence="3">
    <location>
        <position position="157"/>
    </location>
</feature>
<dbReference type="PANTHER" id="PTHR24135">
    <property type="entry name" value="SH3 AND MULTIPLE ANKYRIN REPEAT DOMAINS PROTEIN"/>
    <property type="match status" value="1"/>
</dbReference>
<gene>
    <name evidence="3" type="ORF">PHYPO_G00216070</name>
</gene>
<evidence type="ECO:0000259" key="2">
    <source>
        <dbReference type="Pfam" id="PF16511"/>
    </source>
</evidence>
<dbReference type="InterPro" id="IPR051569">
    <property type="entry name" value="SHANK"/>
</dbReference>
<dbReference type="FunFam" id="3.10.20.90:FF:000029">
    <property type="entry name" value="SH3 and multiple ankyrin repeat domains protein 1"/>
    <property type="match status" value="1"/>
</dbReference>
<comment type="caution">
    <text evidence="3">The sequence shown here is derived from an EMBL/GenBank/DDBJ whole genome shotgun (WGS) entry which is preliminary data.</text>
</comment>
<dbReference type="GO" id="GO:0043197">
    <property type="term" value="C:dendritic spine"/>
    <property type="evidence" value="ECO:0007669"/>
    <property type="project" value="TreeGrafter"/>
</dbReference>
<dbReference type="PANTHER" id="PTHR24135:SF17">
    <property type="entry name" value="SH3 AND MULTIPLE ANKYRIN REPEAT DOMAINS PROTEIN 2"/>
    <property type="match status" value="1"/>
</dbReference>
<dbReference type="Pfam" id="PF16511">
    <property type="entry name" value="FERM_f0"/>
    <property type="match status" value="1"/>
</dbReference>
<evidence type="ECO:0000313" key="4">
    <source>
        <dbReference type="Proteomes" id="UP000327468"/>
    </source>
</evidence>
<keyword evidence="4" id="KW-1185">Reference proteome</keyword>
<dbReference type="AlphaFoldDB" id="A0A5N5P6W3"/>
<dbReference type="GO" id="GO:0035255">
    <property type="term" value="F:ionotropic glutamate receptor binding"/>
    <property type="evidence" value="ECO:0007669"/>
    <property type="project" value="TreeGrafter"/>
</dbReference>
<dbReference type="GO" id="GO:0045211">
    <property type="term" value="C:postsynaptic membrane"/>
    <property type="evidence" value="ECO:0007669"/>
    <property type="project" value="TreeGrafter"/>
</dbReference>
<evidence type="ECO:0000313" key="3">
    <source>
        <dbReference type="EMBL" id="KAB5575037.1"/>
    </source>
</evidence>
<reference evidence="3 4" key="1">
    <citation type="submission" date="2019-06" db="EMBL/GenBank/DDBJ databases">
        <title>A chromosome-scale genome assembly of the striped catfish, Pangasianodon hypophthalmus.</title>
        <authorList>
            <person name="Wen M."/>
            <person name="Zahm M."/>
            <person name="Roques C."/>
            <person name="Cabau C."/>
            <person name="Klopp C."/>
            <person name="Donnadieu C."/>
            <person name="Jouanno E."/>
            <person name="Avarre J.-C."/>
            <person name="Campet M."/>
            <person name="Ha T.T.T."/>
            <person name="Dugue R."/>
            <person name="Lampietro C."/>
            <person name="Louis A."/>
            <person name="Herpin A."/>
            <person name="Echchiki A."/>
            <person name="Berthelot C."/>
            <person name="Parey E."/>
            <person name="Roest-Crollius H."/>
            <person name="Braasch I."/>
            <person name="Postlethwait J."/>
            <person name="Bobe J."/>
            <person name="Montfort J."/>
            <person name="Bouchez O."/>
            <person name="Begum T."/>
            <person name="Schartl M."/>
            <person name="Guiguen Y."/>
        </authorList>
    </citation>
    <scope>NUCLEOTIDE SEQUENCE [LARGE SCALE GENOMIC DNA]</scope>
    <source>
        <strain evidence="3 4">Indonesia</strain>
        <tissue evidence="3">Blood</tissue>
    </source>
</reference>
<feature type="region of interest" description="Disordered" evidence="1">
    <location>
        <begin position="1"/>
        <end position="31"/>
    </location>
</feature>
<dbReference type="Proteomes" id="UP000327468">
    <property type="component" value="Chromosome 6"/>
</dbReference>
<dbReference type="InterPro" id="IPR032425">
    <property type="entry name" value="FERM_f0"/>
</dbReference>
<name>A0A5N5P6W3_PANHP</name>
<dbReference type="EMBL" id="VFJC01000007">
    <property type="protein sequence ID" value="KAB5575037.1"/>
    <property type="molecule type" value="Genomic_DNA"/>
</dbReference>
<dbReference type="Gene3D" id="3.10.20.90">
    <property type="entry name" value="Phosphatidylinositol 3-kinase Catalytic Subunit, Chain A, domain 1"/>
    <property type="match status" value="1"/>
</dbReference>
<sequence>MPRSPTSSEDEMAQSFSDYSDESMSGSSKEDTIYESIRVPAERPLSFMEDVQSNAVVIRVIIPDLQQTKCMRFDVESTVWAVKQRILCTLSQSLKDVLNYGLFQPANNGQDGKFLDEERLLSEYPQATSKNIPTLEFRYKSRVYKQPNVDEKQIAKL</sequence>
<dbReference type="GO" id="GO:0014069">
    <property type="term" value="C:postsynaptic density"/>
    <property type="evidence" value="ECO:0007669"/>
    <property type="project" value="TreeGrafter"/>
</dbReference>
<proteinExistence type="predicted"/>
<evidence type="ECO:0000256" key="1">
    <source>
        <dbReference type="SAM" id="MobiDB-lite"/>
    </source>
</evidence>
<protein>
    <recommendedName>
        <fullName evidence="2">Talin N-terminal F0 domain-containing protein</fullName>
    </recommendedName>
</protein>
<accession>A0A5N5P6W3</accession>
<feature type="compositionally biased region" description="Low complexity" evidence="1">
    <location>
        <begin position="15"/>
        <end position="27"/>
    </location>
</feature>